<name>A0A6H2H8H4_9BURK</name>
<dbReference type="Pfam" id="PF00990">
    <property type="entry name" value="GGDEF"/>
    <property type="match status" value="1"/>
</dbReference>
<dbReference type="SMART" id="SM00052">
    <property type="entry name" value="EAL"/>
    <property type="match status" value="1"/>
</dbReference>
<dbReference type="InterPro" id="IPR043128">
    <property type="entry name" value="Rev_trsase/Diguanyl_cyclase"/>
</dbReference>
<keyword evidence="7" id="KW-1185">Reference proteome</keyword>
<dbReference type="InterPro" id="IPR029787">
    <property type="entry name" value="Nucleotide_cyclase"/>
</dbReference>
<dbReference type="InterPro" id="IPR000160">
    <property type="entry name" value="GGDEF_dom"/>
</dbReference>
<dbReference type="PROSITE" id="PS50883">
    <property type="entry name" value="EAL"/>
    <property type="match status" value="1"/>
</dbReference>
<keyword evidence="1" id="KW-0472">Membrane</keyword>
<dbReference type="SMART" id="SM00086">
    <property type="entry name" value="PAC"/>
    <property type="match status" value="1"/>
</dbReference>
<feature type="domain" description="PAS" evidence="2">
    <location>
        <begin position="332"/>
        <end position="377"/>
    </location>
</feature>
<protein>
    <submittedName>
        <fullName evidence="6">Putative signaling protein</fullName>
    </submittedName>
</protein>
<dbReference type="KEGG" id="pvac:HC248_01451"/>
<evidence type="ECO:0000259" key="3">
    <source>
        <dbReference type="PROSITE" id="PS50113"/>
    </source>
</evidence>
<feature type="domain" description="EAL" evidence="4">
    <location>
        <begin position="641"/>
        <end position="895"/>
    </location>
</feature>
<dbReference type="Pfam" id="PF13426">
    <property type="entry name" value="PAS_9"/>
    <property type="match status" value="1"/>
</dbReference>
<dbReference type="Gene3D" id="3.20.20.450">
    <property type="entry name" value="EAL domain"/>
    <property type="match status" value="1"/>
</dbReference>
<dbReference type="AlphaFoldDB" id="A0A6H2H8H4"/>
<dbReference type="SUPFAM" id="SSF141868">
    <property type="entry name" value="EAL domain-like"/>
    <property type="match status" value="1"/>
</dbReference>
<dbReference type="PANTHER" id="PTHR44757:SF2">
    <property type="entry name" value="BIOFILM ARCHITECTURE MAINTENANCE PROTEIN MBAA"/>
    <property type="match status" value="1"/>
</dbReference>
<dbReference type="PANTHER" id="PTHR44757">
    <property type="entry name" value="DIGUANYLATE CYCLASE DGCP"/>
    <property type="match status" value="1"/>
</dbReference>
<dbReference type="Proteomes" id="UP000502041">
    <property type="component" value="Chromosome"/>
</dbReference>
<keyword evidence="1" id="KW-0812">Transmembrane</keyword>
<feature type="domain" description="GGDEF" evidence="5">
    <location>
        <begin position="489"/>
        <end position="632"/>
    </location>
</feature>
<evidence type="ECO:0000259" key="2">
    <source>
        <dbReference type="PROSITE" id="PS50112"/>
    </source>
</evidence>
<evidence type="ECO:0000259" key="4">
    <source>
        <dbReference type="PROSITE" id="PS50883"/>
    </source>
</evidence>
<keyword evidence="1" id="KW-1133">Transmembrane helix</keyword>
<feature type="transmembrane region" description="Helical" evidence="1">
    <location>
        <begin position="15"/>
        <end position="34"/>
    </location>
</feature>
<reference evidence="6 7" key="1">
    <citation type="submission" date="2020-04" db="EMBL/GenBank/DDBJ databases">
        <title>Complete genome of a Psychrophilic, Marine, Gas Vacuolate Bacterium Polaromonas vacuolata KCTC 22033T.</title>
        <authorList>
            <person name="Hwang K."/>
            <person name="Kim K.M."/>
        </authorList>
    </citation>
    <scope>NUCLEOTIDE SEQUENCE [LARGE SCALE GENOMIC DNA]</scope>
    <source>
        <strain evidence="6 7">KCTC 22033</strain>
    </source>
</reference>
<dbReference type="InterPro" id="IPR001610">
    <property type="entry name" value="PAC"/>
</dbReference>
<dbReference type="NCBIfam" id="TIGR00229">
    <property type="entry name" value="sensory_box"/>
    <property type="match status" value="1"/>
</dbReference>
<gene>
    <name evidence="6" type="ORF">HC248_01451</name>
</gene>
<dbReference type="CDD" id="cd12914">
    <property type="entry name" value="PDC1_DGC_like"/>
    <property type="match status" value="1"/>
</dbReference>
<dbReference type="Gene3D" id="3.30.450.20">
    <property type="entry name" value="PAS domain"/>
    <property type="match status" value="2"/>
</dbReference>
<dbReference type="CDD" id="cd01948">
    <property type="entry name" value="EAL"/>
    <property type="match status" value="1"/>
</dbReference>
<dbReference type="PROSITE" id="PS50113">
    <property type="entry name" value="PAC"/>
    <property type="match status" value="1"/>
</dbReference>
<dbReference type="Gene3D" id="3.30.70.270">
    <property type="match status" value="1"/>
</dbReference>
<dbReference type="PROSITE" id="PS50887">
    <property type="entry name" value="GGDEF"/>
    <property type="match status" value="1"/>
</dbReference>
<dbReference type="InterPro" id="IPR001633">
    <property type="entry name" value="EAL_dom"/>
</dbReference>
<feature type="domain" description="PAC" evidence="3">
    <location>
        <begin position="405"/>
        <end position="457"/>
    </location>
</feature>
<dbReference type="InterPro" id="IPR035919">
    <property type="entry name" value="EAL_sf"/>
</dbReference>
<dbReference type="InterPro" id="IPR000700">
    <property type="entry name" value="PAS-assoc_C"/>
</dbReference>
<dbReference type="CDD" id="cd01949">
    <property type="entry name" value="GGDEF"/>
    <property type="match status" value="1"/>
</dbReference>
<dbReference type="InterPro" id="IPR035965">
    <property type="entry name" value="PAS-like_dom_sf"/>
</dbReference>
<accession>A0A6H2H8H4</accession>
<dbReference type="RefSeq" id="WP_168921914.1">
    <property type="nucleotide sequence ID" value="NZ_CP051461.1"/>
</dbReference>
<dbReference type="CDD" id="cd12915">
    <property type="entry name" value="PDC2_DGC_like"/>
    <property type="match status" value="1"/>
</dbReference>
<feature type="transmembrane region" description="Helical" evidence="1">
    <location>
        <begin position="290"/>
        <end position="313"/>
    </location>
</feature>
<dbReference type="CDD" id="cd00130">
    <property type="entry name" value="PAS"/>
    <property type="match status" value="1"/>
</dbReference>
<dbReference type="PROSITE" id="PS50112">
    <property type="entry name" value="PAS"/>
    <property type="match status" value="1"/>
</dbReference>
<dbReference type="NCBIfam" id="TIGR00254">
    <property type="entry name" value="GGDEF"/>
    <property type="match status" value="1"/>
</dbReference>
<dbReference type="SMART" id="SM00267">
    <property type="entry name" value="GGDEF"/>
    <property type="match status" value="1"/>
</dbReference>
<dbReference type="InterPro" id="IPR000014">
    <property type="entry name" value="PAS"/>
</dbReference>
<dbReference type="InterPro" id="IPR052155">
    <property type="entry name" value="Biofilm_reg_signaling"/>
</dbReference>
<evidence type="ECO:0000313" key="7">
    <source>
        <dbReference type="Proteomes" id="UP000502041"/>
    </source>
</evidence>
<proteinExistence type="predicted"/>
<organism evidence="6 7">
    <name type="scientific">Polaromonas vacuolata</name>
    <dbReference type="NCBI Taxonomy" id="37448"/>
    <lineage>
        <taxon>Bacteria</taxon>
        <taxon>Pseudomonadati</taxon>
        <taxon>Pseudomonadota</taxon>
        <taxon>Betaproteobacteria</taxon>
        <taxon>Burkholderiales</taxon>
        <taxon>Comamonadaceae</taxon>
        <taxon>Polaromonas</taxon>
    </lineage>
</organism>
<dbReference type="SUPFAM" id="SSF55785">
    <property type="entry name" value="PYP-like sensor domain (PAS domain)"/>
    <property type="match status" value="1"/>
</dbReference>
<sequence length="902" mass="98700">MKTVTRTFTYIQQQWLVFVLVTLVVIGALSGILYDRRLTITLIEQQRLLSATLVVESSLERNLKSISQALRNVESQISKGVSEKELNNHLSFVDEAMPMVQLLLAVDANGRLRATSQTDLYSSLINISEQDYFRSVKERPSADILFISPPFKTTTGAYSVAVSRMLSGSNGKFAGVVAALMDPTYFHSLLNSVLYAPNMVAEVHHGNGTVFLLAPLEKSALIGQTIAGPNSYFSQAAKSAQIENVYSGPMPLTSDVRMLALREARFTNLHPNYPLGVMVSRPLNDVYAPWWRDVGAVGGATLGVLLMMAFALMSHQANYRHFLANEELSKSRLQRAASVFSNASEGILITDLTGCLIDVNDAFTVITGYSRDEALGKKNCVLKSGHHDSAFYAAMWRDITTHGHWSGEVWNQHKNGQVYAHAMNINAVLDEAGVTQHYVALFSDISASKLHQSELEYIAHYDALTGLPNRLLLRQELRLAIDNCRQNQQMLAVLYLDLDNLKTINDTYGYENGDAVLLAVSANLKSVLREGDILARAGGDEFVAVLMGQTQTDDYFSSIQGLLAAVALPIKLATGMAVGAVQTPSALHMSASIGVSFFPQDDVDADTLARHAYQAMSMAKQAGKNCYRLFDVAIDASIQNKQVALQQFSAALTANEFVLYYQPKVNMRTGKVIGAEALIRWMHPEKGLLPPAAFLPEIEGQPVSIALGEWVIDTALTQITAWHSQGLVLPVSVNIAGLQLEQADFPERLGVLLAAHPEVTPYSLRLEILETSALDDITKVSATMRACQALGVTFALDDFGTGYSSLTYLKHLPAEMLKIDQSFVRNMTEQAGDLAIVQGVISLANVFQRDVIAEGVETKSHGDLLLSIGCDLAQGYGIARPMPAEAMQTWVKSWQEKAIWTA</sequence>
<dbReference type="SUPFAM" id="SSF55073">
    <property type="entry name" value="Nucleotide cyclase"/>
    <property type="match status" value="1"/>
</dbReference>
<evidence type="ECO:0000259" key="5">
    <source>
        <dbReference type="PROSITE" id="PS50887"/>
    </source>
</evidence>
<dbReference type="SMART" id="SM00091">
    <property type="entry name" value="PAS"/>
    <property type="match status" value="1"/>
</dbReference>
<evidence type="ECO:0000256" key="1">
    <source>
        <dbReference type="SAM" id="Phobius"/>
    </source>
</evidence>
<dbReference type="Pfam" id="PF00563">
    <property type="entry name" value="EAL"/>
    <property type="match status" value="1"/>
</dbReference>
<dbReference type="EMBL" id="CP051461">
    <property type="protein sequence ID" value="QJC56165.1"/>
    <property type="molecule type" value="Genomic_DNA"/>
</dbReference>
<evidence type="ECO:0000313" key="6">
    <source>
        <dbReference type="EMBL" id="QJC56165.1"/>
    </source>
</evidence>